<protein>
    <submittedName>
        <fullName evidence="6">Site-specific DNA-methyltransferase</fullName>
    </submittedName>
</protein>
<comment type="similarity">
    <text evidence="1">Belongs to the N(4)/N(6)-methyltransferase family.</text>
</comment>
<evidence type="ECO:0000313" key="7">
    <source>
        <dbReference type="Proteomes" id="UP000824078"/>
    </source>
</evidence>
<dbReference type="InterPro" id="IPR002052">
    <property type="entry name" value="DNA_methylase_N6_adenine_CS"/>
</dbReference>
<feature type="domain" description="DNA methylase N-4/N-6" evidence="5">
    <location>
        <begin position="120"/>
        <end position="454"/>
    </location>
</feature>
<keyword evidence="2" id="KW-0489">Methyltransferase</keyword>
<accession>A0A9D1HXC3</accession>
<keyword evidence="3" id="KW-0808">Transferase</keyword>
<dbReference type="InterPro" id="IPR002941">
    <property type="entry name" value="DNA_methylase_N4/N6"/>
</dbReference>
<dbReference type="InterPro" id="IPR029063">
    <property type="entry name" value="SAM-dependent_MTases_sf"/>
</dbReference>
<dbReference type="PIRSF" id="PIRSF015855">
    <property type="entry name" value="TypeIII_Mtase_mKpnI"/>
    <property type="match status" value="1"/>
</dbReference>
<dbReference type="InterPro" id="IPR002295">
    <property type="entry name" value="N4/N6-MTase_EcoPI_Mod-like"/>
</dbReference>
<comment type="caution">
    <text evidence="6">The sequence shown here is derived from an EMBL/GenBank/DDBJ whole genome shotgun (WGS) entry which is preliminary data.</text>
</comment>
<reference evidence="6" key="2">
    <citation type="journal article" date="2021" name="PeerJ">
        <title>Extensive microbial diversity within the chicken gut microbiome revealed by metagenomics and culture.</title>
        <authorList>
            <person name="Gilroy R."/>
            <person name="Ravi A."/>
            <person name="Getino M."/>
            <person name="Pursley I."/>
            <person name="Horton D.L."/>
            <person name="Alikhan N.F."/>
            <person name="Baker D."/>
            <person name="Gharbi K."/>
            <person name="Hall N."/>
            <person name="Watson M."/>
            <person name="Adriaenssens E.M."/>
            <person name="Foster-Nyarko E."/>
            <person name="Jarju S."/>
            <person name="Secka A."/>
            <person name="Antonio M."/>
            <person name="Oren A."/>
            <person name="Chaudhuri R.R."/>
            <person name="La Ragione R."/>
            <person name="Hildebrand F."/>
            <person name="Pallen M.J."/>
        </authorList>
    </citation>
    <scope>NUCLEOTIDE SEQUENCE</scope>
    <source>
        <strain evidence="6">ChiHjej12B11-29160</strain>
    </source>
</reference>
<gene>
    <name evidence="6" type="ORF">IAD17_04140</name>
</gene>
<dbReference type="Gene3D" id="3.40.50.150">
    <property type="entry name" value="Vaccinia Virus protein VP39"/>
    <property type="match status" value="1"/>
</dbReference>
<evidence type="ECO:0000313" key="6">
    <source>
        <dbReference type="EMBL" id="HIU24089.1"/>
    </source>
</evidence>
<evidence type="ECO:0000256" key="4">
    <source>
        <dbReference type="ARBA" id="ARBA00022691"/>
    </source>
</evidence>
<dbReference type="GO" id="GO:0032259">
    <property type="term" value="P:methylation"/>
    <property type="evidence" value="ECO:0007669"/>
    <property type="project" value="UniProtKB-KW"/>
</dbReference>
<reference evidence="6" key="1">
    <citation type="submission" date="2020-10" db="EMBL/GenBank/DDBJ databases">
        <authorList>
            <person name="Gilroy R."/>
        </authorList>
    </citation>
    <scope>NUCLEOTIDE SEQUENCE</scope>
    <source>
        <strain evidence="6">ChiHjej12B11-29160</strain>
    </source>
</reference>
<name>A0A9D1HXC3_9ACTN</name>
<dbReference type="SUPFAM" id="SSF53335">
    <property type="entry name" value="S-adenosyl-L-methionine-dependent methyltransferases"/>
    <property type="match status" value="1"/>
</dbReference>
<dbReference type="GO" id="GO:0008170">
    <property type="term" value="F:N-methyltransferase activity"/>
    <property type="evidence" value="ECO:0007669"/>
    <property type="project" value="InterPro"/>
</dbReference>
<organism evidence="6 7">
    <name type="scientific">Candidatus Coprovicinus avistercoris</name>
    <dbReference type="NCBI Taxonomy" id="2840754"/>
    <lineage>
        <taxon>Bacteria</taxon>
        <taxon>Bacillati</taxon>
        <taxon>Actinomycetota</taxon>
        <taxon>Coriobacteriia</taxon>
        <taxon>Coriobacteriales</taxon>
        <taxon>Coriobacteriaceae</taxon>
        <taxon>Coriobacteriaceae incertae sedis</taxon>
        <taxon>Candidatus Coprovicinus</taxon>
    </lineage>
</organism>
<evidence type="ECO:0000259" key="5">
    <source>
        <dbReference type="Pfam" id="PF01555"/>
    </source>
</evidence>
<evidence type="ECO:0000256" key="2">
    <source>
        <dbReference type="ARBA" id="ARBA00022603"/>
    </source>
</evidence>
<dbReference type="Proteomes" id="UP000824078">
    <property type="component" value="Unassembled WGS sequence"/>
</dbReference>
<dbReference type="Pfam" id="PF01555">
    <property type="entry name" value="N6_N4_Mtase"/>
    <property type="match status" value="1"/>
</dbReference>
<dbReference type="GO" id="GO:0003677">
    <property type="term" value="F:DNA binding"/>
    <property type="evidence" value="ECO:0007669"/>
    <property type="project" value="InterPro"/>
</dbReference>
<keyword evidence="4" id="KW-0949">S-adenosyl-L-methionine</keyword>
<dbReference type="AlphaFoldDB" id="A0A9D1HXC3"/>
<dbReference type="PRINTS" id="PR00506">
    <property type="entry name" value="D21N6MTFRASE"/>
</dbReference>
<evidence type="ECO:0000256" key="3">
    <source>
        <dbReference type="ARBA" id="ARBA00022679"/>
    </source>
</evidence>
<dbReference type="EMBL" id="DVMQ01000014">
    <property type="protein sequence ID" value="HIU24089.1"/>
    <property type="molecule type" value="Genomic_DNA"/>
</dbReference>
<dbReference type="PROSITE" id="PS00092">
    <property type="entry name" value="N6_MTASE"/>
    <property type="match status" value="1"/>
</dbReference>
<proteinExistence type="inferred from homology"/>
<sequence length="647" mass="72929">MERLSRTTENILDENVEKLAELFPEVVTEVRESDGSLRHTIDVEALKARVGDVAEGQRERYQFTWPGKRDAKQEAYRPIDKCLRPCPEESVNWDTTENLYIEGDNLDALKLLRNTYAGKIKMIYIDPPYNTGHDFIYDDDFSRAKADYDAESGDYDEEGGRLVANPESNGRFHSDWCSMMYPRLLLARDLLSEDGVLLISIDERELGNLQTICDEVFSIRGRVATFAWTKTSTPPSLSFKNRKTIEYVLAYERVPNTSKYFGSKLDNGDAPLLNSGNPVKTLLFPSGVIEFPWMEEGVIPASGDGRVCFANPIIVENYLNQDAVELTGEFKWTQNTLNEEIFHGTKFVVKSSQFSIRFQRPANELSYKAPNNNLELNMKAGVGTNESAISELEQLGMGEYFDYPKPMTLVKMLIRMRAETEKDALILDFFSGSATTAHAVMKLNAEDGGNRKFIMVQLPEICDEKSEAAKAGYKNICEIGKERIRRAGKKIADEVEQSNQQLKLGEESKKVPDIGFRVLKIDSSNFEDVTEVPELITQDALFSLADNLKPGRTAEDVLFQVMPQFQIPLSAHIERKNINGFTVFSVDDGRLVACFDKDVSTDTITEMAKMGPDYAVMRDASFEGDDAVSNFDELFKTYSPATITRVV</sequence>
<evidence type="ECO:0000256" key="1">
    <source>
        <dbReference type="ARBA" id="ARBA00006594"/>
    </source>
</evidence>